<evidence type="ECO:0000256" key="1">
    <source>
        <dbReference type="SAM" id="Coils"/>
    </source>
</evidence>
<name>A0A1D2VE90_9ASCO</name>
<keyword evidence="3" id="KW-1185">Reference proteome</keyword>
<dbReference type="AlphaFoldDB" id="A0A1D2VE90"/>
<dbReference type="SUPFAM" id="SSF57997">
    <property type="entry name" value="Tropomyosin"/>
    <property type="match status" value="1"/>
</dbReference>
<feature type="coiled-coil region" evidence="1">
    <location>
        <begin position="1"/>
        <end position="42"/>
    </location>
</feature>
<dbReference type="Proteomes" id="UP000095038">
    <property type="component" value="Unassembled WGS sequence"/>
</dbReference>
<evidence type="ECO:0000313" key="2">
    <source>
        <dbReference type="EMBL" id="ODV59813.1"/>
    </source>
</evidence>
<reference evidence="3" key="1">
    <citation type="submission" date="2016-05" db="EMBL/GenBank/DDBJ databases">
        <title>Comparative genomics of biotechnologically important yeasts.</title>
        <authorList>
            <consortium name="DOE Joint Genome Institute"/>
            <person name="Riley R."/>
            <person name="Haridas S."/>
            <person name="Wolfe K.H."/>
            <person name="Lopes M.R."/>
            <person name="Hittinger C.T."/>
            <person name="Goker M."/>
            <person name="Salamov A."/>
            <person name="Wisecaver J."/>
            <person name="Long T.M."/>
            <person name="Aerts A.L."/>
            <person name="Barry K."/>
            <person name="Choi C."/>
            <person name="Clum A."/>
            <person name="Coughlan A.Y."/>
            <person name="Deshpande S."/>
            <person name="Douglass A.P."/>
            <person name="Hanson S.J."/>
            <person name="Klenk H.-P."/>
            <person name="Labutti K."/>
            <person name="Lapidus A."/>
            <person name="Lindquist E."/>
            <person name="Lipzen A."/>
            <person name="Meier-Kolthoff J.P."/>
            <person name="Ohm R.A."/>
            <person name="Otillar R.P."/>
            <person name="Pangilinan J."/>
            <person name="Peng Y."/>
            <person name="Rokas A."/>
            <person name="Rosa C.A."/>
            <person name="Scheuner C."/>
            <person name="Sibirny A.A."/>
            <person name="Slot J.C."/>
            <person name="Stielow J.B."/>
            <person name="Sun H."/>
            <person name="Kurtzman C.P."/>
            <person name="Blackwell M."/>
            <person name="Grigoriev I.V."/>
            <person name="Jeffries T.W."/>
        </authorList>
    </citation>
    <scope>NUCLEOTIDE SEQUENCE [LARGE SCALE GENOMIC DNA]</scope>
    <source>
        <strain evidence="3">DSM 1968</strain>
    </source>
</reference>
<keyword evidence="1" id="KW-0175">Coiled coil</keyword>
<evidence type="ECO:0000313" key="3">
    <source>
        <dbReference type="Proteomes" id="UP000095038"/>
    </source>
</evidence>
<dbReference type="InParanoid" id="A0A1D2VE90"/>
<organism evidence="2 3">
    <name type="scientific">Ascoidea rubescens DSM 1968</name>
    <dbReference type="NCBI Taxonomy" id="1344418"/>
    <lineage>
        <taxon>Eukaryota</taxon>
        <taxon>Fungi</taxon>
        <taxon>Dikarya</taxon>
        <taxon>Ascomycota</taxon>
        <taxon>Saccharomycotina</taxon>
        <taxon>Saccharomycetes</taxon>
        <taxon>Ascoideaceae</taxon>
        <taxon>Ascoidea</taxon>
    </lineage>
</organism>
<dbReference type="STRING" id="1344418.A0A1D2VE90"/>
<accession>A0A1D2VE90</accession>
<dbReference type="EMBL" id="KV454484">
    <property type="protein sequence ID" value="ODV59813.1"/>
    <property type="molecule type" value="Genomic_DNA"/>
</dbReference>
<proteinExistence type="predicted"/>
<gene>
    <name evidence="2" type="ORF">ASCRUDRAFT_107138</name>
</gene>
<protein>
    <submittedName>
        <fullName evidence="2">Uncharacterized protein</fullName>
    </submittedName>
</protein>
<feature type="coiled-coil region" evidence="1">
    <location>
        <begin position="81"/>
        <end position="136"/>
    </location>
</feature>
<sequence>MNKFLRTIQHLRNEAENWHEKVQQLEKRRKELELESSNKDNIINSIIFKNKTLQEDYKRLKFRANKTTKISIESLTLKLENDDYSAKNLDLESKLEDINQLIKINNTKIKENDLKIEQFQRKLYSLNNDKLNLSKQINYYQDHYNRNRNELDDIAAQLDFI</sequence>
<dbReference type="GeneID" id="30962305"/>
<dbReference type="RefSeq" id="XP_020046120.1">
    <property type="nucleotide sequence ID" value="XM_020188669.1"/>
</dbReference>